<keyword evidence="3" id="KW-1185">Reference proteome</keyword>
<keyword evidence="1" id="KW-0472">Membrane</keyword>
<reference evidence="3" key="1">
    <citation type="submission" date="2019-08" db="EMBL/GenBank/DDBJ databases">
        <title>Limnoglobus roseus gen. nov., sp. nov., a novel freshwater planctomycete with a giant genome from the family Gemmataceae.</title>
        <authorList>
            <person name="Kulichevskaya I.S."/>
            <person name="Naumoff D.G."/>
            <person name="Miroshnikov K."/>
            <person name="Ivanova A."/>
            <person name="Philippov D.A."/>
            <person name="Hakobyan A."/>
            <person name="Rijpstra I.C."/>
            <person name="Sinninghe Damste J.S."/>
            <person name="Liesack W."/>
            <person name="Dedysh S.N."/>
        </authorList>
    </citation>
    <scope>NUCLEOTIDE SEQUENCE [LARGE SCALE GENOMIC DNA]</scope>
    <source>
        <strain evidence="3">PX52</strain>
    </source>
</reference>
<organism evidence="2 3">
    <name type="scientific">Limnoglobus roseus</name>
    <dbReference type="NCBI Taxonomy" id="2598579"/>
    <lineage>
        <taxon>Bacteria</taxon>
        <taxon>Pseudomonadati</taxon>
        <taxon>Planctomycetota</taxon>
        <taxon>Planctomycetia</taxon>
        <taxon>Gemmatales</taxon>
        <taxon>Gemmataceae</taxon>
        <taxon>Limnoglobus</taxon>
    </lineage>
</organism>
<name>A0A5C1AML4_9BACT</name>
<gene>
    <name evidence="2" type="ORF">PX52LOC_06448</name>
</gene>
<protein>
    <submittedName>
        <fullName evidence="2">Uncharacterized protein</fullName>
    </submittedName>
</protein>
<dbReference type="Proteomes" id="UP000324974">
    <property type="component" value="Chromosome"/>
</dbReference>
<dbReference type="AlphaFoldDB" id="A0A5C1AML4"/>
<evidence type="ECO:0000256" key="1">
    <source>
        <dbReference type="SAM" id="Phobius"/>
    </source>
</evidence>
<dbReference type="RefSeq" id="WP_149113773.1">
    <property type="nucleotide sequence ID" value="NZ_CP042425.1"/>
</dbReference>
<sequence>MNDQPSHPVRGTTDAEESAKFRKYAGRILVVVVVALFIAAAGLVVAGWLPVTGEDSLLGWSWQLYFLSAA</sequence>
<feature type="transmembrane region" description="Helical" evidence="1">
    <location>
        <begin position="28"/>
        <end position="51"/>
    </location>
</feature>
<accession>A0A5C1AML4</accession>
<evidence type="ECO:0000313" key="3">
    <source>
        <dbReference type="Proteomes" id="UP000324974"/>
    </source>
</evidence>
<keyword evidence="1" id="KW-1133">Transmembrane helix</keyword>
<keyword evidence="1" id="KW-0812">Transmembrane</keyword>
<proteinExistence type="predicted"/>
<evidence type="ECO:0000313" key="2">
    <source>
        <dbReference type="EMBL" id="QEL19377.1"/>
    </source>
</evidence>
<dbReference type="EMBL" id="CP042425">
    <property type="protein sequence ID" value="QEL19377.1"/>
    <property type="molecule type" value="Genomic_DNA"/>
</dbReference>
<dbReference type="KEGG" id="lrs:PX52LOC_06448"/>